<evidence type="ECO:0000313" key="2">
    <source>
        <dbReference type="Proteomes" id="UP001165960"/>
    </source>
</evidence>
<sequence length="188" mass="21394">MNKNNCASLFIKAFATKFPHLVRNGIHIFAQSYDATAAIIVANLILRIPPRRSKPSIKILSVGLGSPIVDMRSQMLSYPHIFRRISRKGNIQARIDRLHSKTSPCKGLSPPKKCFVFSQLLARAIHWVYLGKSHRLLNLCGFNYKFLNGQITASKNLFNATSRLHPYFLARSSRLLSDNDFNPNRNRM</sequence>
<reference evidence="1" key="1">
    <citation type="submission" date="2022-04" db="EMBL/GenBank/DDBJ databases">
        <title>Genome of the entomopathogenic fungus Entomophthora muscae.</title>
        <authorList>
            <person name="Elya C."/>
            <person name="Lovett B.R."/>
            <person name="Lee E."/>
            <person name="Macias A.M."/>
            <person name="Hajek A.E."/>
            <person name="De Bivort B.L."/>
            <person name="Kasson M.T."/>
            <person name="De Fine Licht H.H."/>
            <person name="Stajich J.E."/>
        </authorList>
    </citation>
    <scope>NUCLEOTIDE SEQUENCE</scope>
    <source>
        <strain evidence="1">Berkeley</strain>
    </source>
</reference>
<keyword evidence="2" id="KW-1185">Reference proteome</keyword>
<evidence type="ECO:0000313" key="1">
    <source>
        <dbReference type="EMBL" id="KAJ9058447.1"/>
    </source>
</evidence>
<dbReference type="EMBL" id="QTSX02005723">
    <property type="protein sequence ID" value="KAJ9058447.1"/>
    <property type="molecule type" value="Genomic_DNA"/>
</dbReference>
<proteinExistence type="predicted"/>
<comment type="caution">
    <text evidence="1">The sequence shown here is derived from an EMBL/GenBank/DDBJ whole genome shotgun (WGS) entry which is preliminary data.</text>
</comment>
<organism evidence="1 2">
    <name type="scientific">Entomophthora muscae</name>
    <dbReference type="NCBI Taxonomy" id="34485"/>
    <lineage>
        <taxon>Eukaryota</taxon>
        <taxon>Fungi</taxon>
        <taxon>Fungi incertae sedis</taxon>
        <taxon>Zoopagomycota</taxon>
        <taxon>Entomophthoromycotina</taxon>
        <taxon>Entomophthoromycetes</taxon>
        <taxon>Entomophthorales</taxon>
        <taxon>Entomophthoraceae</taxon>
        <taxon>Entomophthora</taxon>
    </lineage>
</organism>
<dbReference type="Proteomes" id="UP001165960">
    <property type="component" value="Unassembled WGS sequence"/>
</dbReference>
<protein>
    <submittedName>
        <fullName evidence="1">Uncharacterized protein</fullName>
    </submittedName>
</protein>
<accession>A0ACC2S7T6</accession>
<name>A0ACC2S7T6_9FUNG</name>
<gene>
    <name evidence="1" type="ORF">DSO57_1012245</name>
</gene>